<sequence>MLTESLEEGKVIFKKKAKCLTHNVTGWQS</sequence>
<proteinExistence type="predicted"/>
<organism evidence="1">
    <name type="scientific">Anguilla anguilla</name>
    <name type="common">European freshwater eel</name>
    <name type="synonym">Muraena anguilla</name>
    <dbReference type="NCBI Taxonomy" id="7936"/>
    <lineage>
        <taxon>Eukaryota</taxon>
        <taxon>Metazoa</taxon>
        <taxon>Chordata</taxon>
        <taxon>Craniata</taxon>
        <taxon>Vertebrata</taxon>
        <taxon>Euteleostomi</taxon>
        <taxon>Actinopterygii</taxon>
        <taxon>Neopterygii</taxon>
        <taxon>Teleostei</taxon>
        <taxon>Anguilliformes</taxon>
        <taxon>Anguillidae</taxon>
        <taxon>Anguilla</taxon>
    </lineage>
</organism>
<evidence type="ECO:0000313" key="1">
    <source>
        <dbReference type="EMBL" id="JAH56086.1"/>
    </source>
</evidence>
<dbReference type="AlphaFoldDB" id="A0A0E9TR82"/>
<reference evidence="1" key="1">
    <citation type="submission" date="2014-11" db="EMBL/GenBank/DDBJ databases">
        <authorList>
            <person name="Amaro Gonzalez C."/>
        </authorList>
    </citation>
    <scope>NUCLEOTIDE SEQUENCE</scope>
</reference>
<name>A0A0E9TR82_ANGAN</name>
<protein>
    <submittedName>
        <fullName evidence="1">Uncharacterized protein</fullName>
    </submittedName>
</protein>
<reference evidence="1" key="2">
    <citation type="journal article" date="2015" name="Fish Shellfish Immunol.">
        <title>Early steps in the European eel (Anguilla anguilla)-Vibrio vulnificus interaction in the gills: Role of the RtxA13 toxin.</title>
        <authorList>
            <person name="Callol A."/>
            <person name="Pajuelo D."/>
            <person name="Ebbesson L."/>
            <person name="Teles M."/>
            <person name="MacKenzie S."/>
            <person name="Amaro C."/>
        </authorList>
    </citation>
    <scope>NUCLEOTIDE SEQUENCE</scope>
</reference>
<accession>A0A0E9TR82</accession>
<dbReference type="EMBL" id="GBXM01052491">
    <property type="protein sequence ID" value="JAH56086.1"/>
    <property type="molecule type" value="Transcribed_RNA"/>
</dbReference>